<dbReference type="AlphaFoldDB" id="X1J870"/>
<gene>
    <name evidence="1" type="ORF">S06H3_03143</name>
</gene>
<protein>
    <submittedName>
        <fullName evidence="1">Uncharacterized protein</fullName>
    </submittedName>
</protein>
<proteinExistence type="predicted"/>
<evidence type="ECO:0000313" key="1">
    <source>
        <dbReference type="EMBL" id="GAH90911.1"/>
    </source>
</evidence>
<reference evidence="1" key="1">
    <citation type="journal article" date="2014" name="Front. Microbiol.">
        <title>High frequency of phylogenetically diverse reductive dehalogenase-homologous genes in deep subseafloor sedimentary metagenomes.</title>
        <authorList>
            <person name="Kawai M."/>
            <person name="Futagami T."/>
            <person name="Toyoda A."/>
            <person name="Takaki Y."/>
            <person name="Nishi S."/>
            <person name="Hori S."/>
            <person name="Arai W."/>
            <person name="Tsubouchi T."/>
            <person name="Morono Y."/>
            <person name="Uchiyama I."/>
            <person name="Ito T."/>
            <person name="Fujiyama A."/>
            <person name="Inagaki F."/>
            <person name="Takami H."/>
        </authorList>
    </citation>
    <scope>NUCLEOTIDE SEQUENCE</scope>
    <source>
        <strain evidence="1">Expedition CK06-06</strain>
    </source>
</reference>
<comment type="caution">
    <text evidence="1">The sequence shown here is derived from an EMBL/GenBank/DDBJ whole genome shotgun (WGS) entry which is preliminary data.</text>
</comment>
<dbReference type="EMBL" id="BARV01000993">
    <property type="protein sequence ID" value="GAH90911.1"/>
    <property type="molecule type" value="Genomic_DNA"/>
</dbReference>
<name>X1J870_9ZZZZ</name>
<sequence>DDVLTCGLYFGGKKINIYELLSYITDLQVESAKIYKITRTTMFVKKEGILYSPMEVK</sequence>
<feature type="non-terminal residue" evidence="1">
    <location>
        <position position="1"/>
    </location>
</feature>
<organism evidence="1">
    <name type="scientific">marine sediment metagenome</name>
    <dbReference type="NCBI Taxonomy" id="412755"/>
    <lineage>
        <taxon>unclassified sequences</taxon>
        <taxon>metagenomes</taxon>
        <taxon>ecological metagenomes</taxon>
    </lineage>
</organism>
<accession>X1J870</accession>